<dbReference type="Gene3D" id="3.40.630.10">
    <property type="entry name" value="Zn peptidases"/>
    <property type="match status" value="1"/>
</dbReference>
<comment type="caution">
    <text evidence="3">The sequence shown here is derived from an EMBL/GenBank/DDBJ whole genome shotgun (WGS) entry which is preliminary data.</text>
</comment>
<dbReference type="InterPro" id="IPR039373">
    <property type="entry name" value="Peptidase_M28B"/>
</dbReference>
<dbReference type="SUPFAM" id="SSF53187">
    <property type="entry name" value="Zn-dependent exopeptidases"/>
    <property type="match status" value="1"/>
</dbReference>
<dbReference type="InterPro" id="IPR036757">
    <property type="entry name" value="TFR-like_dimer_dom_sf"/>
</dbReference>
<dbReference type="OrthoDB" id="5841748at2759"/>
<reference evidence="3 4" key="1">
    <citation type="journal article" date="2015" name="Genome Biol.">
        <title>Comparative genomics of Steinernema reveals deeply conserved gene regulatory networks.</title>
        <authorList>
            <person name="Dillman A.R."/>
            <person name="Macchietto M."/>
            <person name="Porter C.F."/>
            <person name="Rogers A."/>
            <person name="Williams B."/>
            <person name="Antoshechkin I."/>
            <person name="Lee M.M."/>
            <person name="Goodwin Z."/>
            <person name="Lu X."/>
            <person name="Lewis E.E."/>
            <person name="Goodrich-Blair H."/>
            <person name="Stock S.P."/>
            <person name="Adams B.J."/>
            <person name="Sternberg P.W."/>
            <person name="Mortazavi A."/>
        </authorList>
    </citation>
    <scope>NUCLEOTIDE SEQUENCE [LARGE SCALE GENOMIC DNA]</scope>
    <source>
        <strain evidence="3 4">ALL</strain>
    </source>
</reference>
<evidence type="ECO:0000259" key="2">
    <source>
        <dbReference type="Pfam" id="PF04253"/>
    </source>
</evidence>
<keyword evidence="1" id="KW-0175">Coiled coil</keyword>
<evidence type="ECO:0000313" key="4">
    <source>
        <dbReference type="Proteomes" id="UP000298663"/>
    </source>
</evidence>
<organism evidence="3 4">
    <name type="scientific">Steinernema carpocapsae</name>
    <name type="common">Entomopathogenic nematode</name>
    <dbReference type="NCBI Taxonomy" id="34508"/>
    <lineage>
        <taxon>Eukaryota</taxon>
        <taxon>Metazoa</taxon>
        <taxon>Ecdysozoa</taxon>
        <taxon>Nematoda</taxon>
        <taxon>Chromadorea</taxon>
        <taxon>Rhabditida</taxon>
        <taxon>Tylenchina</taxon>
        <taxon>Panagrolaimomorpha</taxon>
        <taxon>Strongyloidoidea</taxon>
        <taxon>Steinernematidae</taxon>
        <taxon>Steinernema</taxon>
    </lineage>
</organism>
<proteinExistence type="predicted"/>
<dbReference type="Proteomes" id="UP000298663">
    <property type="component" value="Unassembled WGS sequence"/>
</dbReference>
<dbReference type="PANTHER" id="PTHR10404:SF77">
    <property type="entry name" value="GLUTAMATE CARBOXYPEPTIDASE 2 HOMOLOG"/>
    <property type="match status" value="1"/>
</dbReference>
<name>A0A4V6A0W7_STECR</name>
<dbReference type="Pfam" id="PF04253">
    <property type="entry name" value="TFR_dimer"/>
    <property type="match status" value="1"/>
</dbReference>
<dbReference type="Gene3D" id="1.20.930.40">
    <property type="entry name" value="Transferrin receptor-like, dimerisation domain"/>
    <property type="match status" value="1"/>
</dbReference>
<evidence type="ECO:0000256" key="1">
    <source>
        <dbReference type="SAM" id="Coils"/>
    </source>
</evidence>
<dbReference type="STRING" id="34508.A0A4V6A0W7"/>
<feature type="domain" description="Transferrin receptor-like dimerisation" evidence="2">
    <location>
        <begin position="169"/>
        <end position="305"/>
    </location>
</feature>
<accession>A0A4V6A0W7</accession>
<sequence>MSTISILTKRCRTLLHVQTIPTLFQASYETAKLVESPLKEEQQAGRKSLYDTWLHYFPNTLSYLPEAPKMPVPGGGSDHAAFLTFLSVPVVDITFLNASLFDYPLYHTLYETPFLNEHIFDNNNMSVHRAVGEYWAQMARKFADAEILPLNVTTFSKSIWFDCVQKLKIDINKIKDKISESKDAVQQLTNLIKDAQRFVSKSLEFEKTIASVQPSQKASINNRLMAVDRCFVNPRGIPGQPESRHVLYSISVKDSYAPSVLAAIYNELNSLIEETSPDQRQKIGRQLAYQISILQYCIKCAVNTISDRI</sequence>
<dbReference type="GO" id="GO:0004180">
    <property type="term" value="F:carboxypeptidase activity"/>
    <property type="evidence" value="ECO:0007669"/>
    <property type="project" value="TreeGrafter"/>
</dbReference>
<dbReference type="AlphaFoldDB" id="A0A4V6A0W7"/>
<dbReference type="PANTHER" id="PTHR10404">
    <property type="entry name" value="N-ACETYLATED-ALPHA-LINKED ACIDIC DIPEPTIDASE"/>
    <property type="match status" value="1"/>
</dbReference>
<gene>
    <name evidence="3" type="ORF">L596_020473</name>
</gene>
<reference evidence="3 4" key="2">
    <citation type="journal article" date="2019" name="G3 (Bethesda)">
        <title>Hybrid Assembly of the Genome of the Entomopathogenic Nematode Steinernema carpocapsae Identifies the X-Chromosome.</title>
        <authorList>
            <person name="Serra L."/>
            <person name="Macchietto M."/>
            <person name="Macias-Munoz A."/>
            <person name="McGill C.J."/>
            <person name="Rodriguez I.M."/>
            <person name="Rodriguez B."/>
            <person name="Murad R."/>
            <person name="Mortazavi A."/>
        </authorList>
    </citation>
    <scope>NUCLEOTIDE SEQUENCE [LARGE SCALE GENOMIC DNA]</scope>
    <source>
        <strain evidence="3 4">ALL</strain>
    </source>
</reference>
<feature type="coiled-coil region" evidence="1">
    <location>
        <begin position="164"/>
        <end position="191"/>
    </location>
</feature>
<protein>
    <recommendedName>
        <fullName evidence="2">Transferrin receptor-like dimerisation domain-containing protein</fullName>
    </recommendedName>
</protein>
<keyword evidence="4" id="KW-1185">Reference proteome</keyword>
<evidence type="ECO:0000313" key="3">
    <source>
        <dbReference type="EMBL" id="TKR73125.1"/>
    </source>
</evidence>
<dbReference type="EMBL" id="AZBU02000006">
    <property type="protein sequence ID" value="TKR73125.1"/>
    <property type="molecule type" value="Genomic_DNA"/>
</dbReference>
<dbReference type="SUPFAM" id="SSF47672">
    <property type="entry name" value="Transferrin receptor-like dimerisation domain"/>
    <property type="match status" value="1"/>
</dbReference>
<dbReference type="InterPro" id="IPR007365">
    <property type="entry name" value="TFR-like_dimer_dom"/>
</dbReference>